<protein>
    <submittedName>
        <fullName evidence="1">Uncharacterized protein</fullName>
    </submittedName>
</protein>
<evidence type="ECO:0000313" key="2">
    <source>
        <dbReference type="Proteomes" id="UP001172101"/>
    </source>
</evidence>
<sequence>MGDAAPPTPPKKRLYRSLSSKAKLGVGAGFVVWGLVGLRMSDKAEERLGLTPTDEDRAALERATPRIRLMEKGDRS</sequence>
<dbReference type="GeneID" id="85321185"/>
<evidence type="ECO:0000313" key="1">
    <source>
        <dbReference type="EMBL" id="KAK0718217.1"/>
    </source>
</evidence>
<organism evidence="1 2">
    <name type="scientific">Lasiosphaeria miniovina</name>
    <dbReference type="NCBI Taxonomy" id="1954250"/>
    <lineage>
        <taxon>Eukaryota</taxon>
        <taxon>Fungi</taxon>
        <taxon>Dikarya</taxon>
        <taxon>Ascomycota</taxon>
        <taxon>Pezizomycotina</taxon>
        <taxon>Sordariomycetes</taxon>
        <taxon>Sordariomycetidae</taxon>
        <taxon>Sordariales</taxon>
        <taxon>Lasiosphaeriaceae</taxon>
        <taxon>Lasiosphaeria</taxon>
    </lineage>
</organism>
<proteinExistence type="predicted"/>
<dbReference type="AlphaFoldDB" id="A0AA40ALT9"/>
<name>A0AA40ALT9_9PEZI</name>
<reference evidence="1" key="1">
    <citation type="submission" date="2023-06" db="EMBL/GenBank/DDBJ databases">
        <title>Genome-scale phylogeny and comparative genomics of the fungal order Sordariales.</title>
        <authorList>
            <consortium name="Lawrence Berkeley National Laboratory"/>
            <person name="Hensen N."/>
            <person name="Bonometti L."/>
            <person name="Westerberg I."/>
            <person name="Brannstrom I.O."/>
            <person name="Guillou S."/>
            <person name="Cros-Aarteil S."/>
            <person name="Calhoun S."/>
            <person name="Haridas S."/>
            <person name="Kuo A."/>
            <person name="Mondo S."/>
            <person name="Pangilinan J."/>
            <person name="Riley R."/>
            <person name="LaButti K."/>
            <person name="Andreopoulos B."/>
            <person name="Lipzen A."/>
            <person name="Chen C."/>
            <person name="Yanf M."/>
            <person name="Daum C."/>
            <person name="Ng V."/>
            <person name="Clum A."/>
            <person name="Steindorff A."/>
            <person name="Ohm R."/>
            <person name="Martin F."/>
            <person name="Silar P."/>
            <person name="Natvig D."/>
            <person name="Lalanne C."/>
            <person name="Gautier V."/>
            <person name="Ament-velasquez S.L."/>
            <person name="Kruys A."/>
            <person name="Hutchinson M.I."/>
            <person name="Powell A.J."/>
            <person name="Barry K."/>
            <person name="Miller A.N."/>
            <person name="Grigoriev I.V."/>
            <person name="Debuchy R."/>
            <person name="Gladieux P."/>
            <person name="Thoren M.H."/>
            <person name="Johannesson H."/>
        </authorList>
    </citation>
    <scope>NUCLEOTIDE SEQUENCE</scope>
    <source>
        <strain evidence="1">SMH2392-1A</strain>
    </source>
</reference>
<comment type="caution">
    <text evidence="1">The sequence shown here is derived from an EMBL/GenBank/DDBJ whole genome shotgun (WGS) entry which is preliminary data.</text>
</comment>
<accession>A0AA40ALT9</accession>
<keyword evidence="2" id="KW-1185">Reference proteome</keyword>
<dbReference type="EMBL" id="JAUIRO010000004">
    <property type="protein sequence ID" value="KAK0718217.1"/>
    <property type="molecule type" value="Genomic_DNA"/>
</dbReference>
<gene>
    <name evidence="1" type="ORF">B0T26DRAFT_647629</name>
</gene>
<dbReference type="Proteomes" id="UP001172101">
    <property type="component" value="Unassembled WGS sequence"/>
</dbReference>
<dbReference type="RefSeq" id="XP_060297010.1">
    <property type="nucleotide sequence ID" value="XM_060437915.1"/>
</dbReference>